<proteinExistence type="predicted"/>
<dbReference type="SUPFAM" id="SSF51735">
    <property type="entry name" value="NAD(P)-binding Rossmann-fold domains"/>
    <property type="match status" value="1"/>
</dbReference>
<feature type="domain" description="Alcohol dehydrogenase-like C-terminal" evidence="1">
    <location>
        <begin position="4"/>
        <end position="53"/>
    </location>
</feature>
<protein>
    <recommendedName>
        <fullName evidence="1">Alcohol dehydrogenase-like C-terminal domain-containing protein</fullName>
    </recommendedName>
</protein>
<sequence length="60" mass="6631">MSFLCAKAFGATKVFLTDINESRLKLASELGADGVFVIDTKNFNDKEMAQKIRKELSADC</sequence>
<dbReference type="InterPro" id="IPR013149">
    <property type="entry name" value="ADH-like_C"/>
</dbReference>
<dbReference type="InterPro" id="IPR036291">
    <property type="entry name" value="NAD(P)-bd_dom_sf"/>
</dbReference>
<dbReference type="EMBL" id="CAJPVJ010034625">
    <property type="protein sequence ID" value="CAG2180958.1"/>
    <property type="molecule type" value="Genomic_DNA"/>
</dbReference>
<feature type="non-terminal residue" evidence="2">
    <location>
        <position position="1"/>
    </location>
</feature>
<dbReference type="Pfam" id="PF00107">
    <property type="entry name" value="ADH_zinc_N"/>
    <property type="match status" value="1"/>
</dbReference>
<name>A0A7R9MPF1_9ACAR</name>
<keyword evidence="3" id="KW-1185">Reference proteome</keyword>
<evidence type="ECO:0000313" key="2">
    <source>
        <dbReference type="EMBL" id="CAD7663821.1"/>
    </source>
</evidence>
<gene>
    <name evidence="2" type="ORF">ONB1V03_LOCUS20379</name>
</gene>
<dbReference type="OrthoDB" id="1879366at2759"/>
<organism evidence="2">
    <name type="scientific">Oppiella nova</name>
    <dbReference type="NCBI Taxonomy" id="334625"/>
    <lineage>
        <taxon>Eukaryota</taxon>
        <taxon>Metazoa</taxon>
        <taxon>Ecdysozoa</taxon>
        <taxon>Arthropoda</taxon>
        <taxon>Chelicerata</taxon>
        <taxon>Arachnida</taxon>
        <taxon>Acari</taxon>
        <taxon>Acariformes</taxon>
        <taxon>Sarcoptiformes</taxon>
        <taxon>Oribatida</taxon>
        <taxon>Brachypylina</taxon>
        <taxon>Oppioidea</taxon>
        <taxon>Oppiidae</taxon>
        <taxon>Oppiella</taxon>
    </lineage>
</organism>
<dbReference type="EMBL" id="OC949450">
    <property type="protein sequence ID" value="CAD7663821.1"/>
    <property type="molecule type" value="Genomic_DNA"/>
</dbReference>
<reference evidence="2" key="1">
    <citation type="submission" date="2020-11" db="EMBL/GenBank/DDBJ databases">
        <authorList>
            <person name="Tran Van P."/>
        </authorList>
    </citation>
    <scope>NUCLEOTIDE SEQUENCE</scope>
</reference>
<dbReference type="Gene3D" id="3.40.50.720">
    <property type="entry name" value="NAD(P)-binding Rossmann-like Domain"/>
    <property type="match status" value="1"/>
</dbReference>
<dbReference type="AlphaFoldDB" id="A0A7R9MPF1"/>
<accession>A0A7R9MPF1</accession>
<dbReference type="Proteomes" id="UP000728032">
    <property type="component" value="Unassembled WGS sequence"/>
</dbReference>
<evidence type="ECO:0000259" key="1">
    <source>
        <dbReference type="Pfam" id="PF00107"/>
    </source>
</evidence>
<evidence type="ECO:0000313" key="3">
    <source>
        <dbReference type="Proteomes" id="UP000728032"/>
    </source>
</evidence>